<feature type="region of interest" description="Disordered" evidence="1">
    <location>
        <begin position="956"/>
        <end position="980"/>
    </location>
</feature>
<feature type="compositionally biased region" description="Polar residues" evidence="1">
    <location>
        <begin position="360"/>
        <end position="380"/>
    </location>
</feature>
<protein>
    <submittedName>
        <fullName evidence="2">Uncharacterized protein</fullName>
    </submittedName>
</protein>
<feature type="region of interest" description="Disordered" evidence="1">
    <location>
        <begin position="339"/>
        <end position="396"/>
    </location>
</feature>
<feature type="region of interest" description="Disordered" evidence="1">
    <location>
        <begin position="646"/>
        <end position="665"/>
    </location>
</feature>
<feature type="compositionally biased region" description="Low complexity" evidence="1">
    <location>
        <begin position="268"/>
        <end position="280"/>
    </location>
</feature>
<sequence>MEAPRNDGDTGVVSAAGTPMLKSVRVLMQGERQSFCKARMTIPGSEGFFSIYRGYQPNGWVPRGPRRCAVSSRTQRASPARGQQCLSERGTEGWLSLTVQKQGWLYYPDRGARSTTPSEYVPVPTTTREVVGQRTYSRRTSGLKTCRSGRGRRIGQQTASGEAHPRATCRWCTLAGSPIAASTTAPGFHARLLPINSEGLSAFSNVACENSSFTESCRKLPRTISEGSRRPAPTTSEKVIICHFVIMSDISDSENAGLSESVDAVSTSSISSSSSGEATGPGERTPDHLSGLSDVPSGSEHATATSRGQEGASRLAEILQVGPSTAPDRRFIEDLGRAAQTRPASVPGPAAEGGDAAGRTASQASTSGRSGDVASDSTDPSGEDIHARERPRTRGSRVNDMRVYCRADAEMVGLAGDRPVYTADYYTSAVTPRYLAALRREFSIPDDVDLVVPGPNDLPSRPPSGHIALSAEYFRAGLRLPFHPFLRRALTSFNVSPAQLNANAYRILIGCYVLWAAKFSETLPLFAFQNLYRMKTAPSSKGFYYFQGFKGTFITGCPDSDKQFKHLWFYAGGRWLHGDLSYFELPASERVPVAFRRGYVWTRAPHAPAQTLSKIEVLRKLSEPERSQHKLLSEGSLKEYWVGSSSTFGRPDDQPRTAPPGVTIASMPEPAARYQSRTSGLVASADIRSGVPRGVPEVTGHGSSSGDPTSGAWGPRVADEDLDLVIRELFPARGLRIEGRYKLVFCILQPVVRVLTHLCFAEPMADRRGTKRPSNEERIARLQKNVRLGKGKGKEVAVSAAAPAKTTAPLAAHTSRPPSRNESRADRPREDRPREDRPREERPREDRHSSRHEARSGRSREDRPADLPPAPRSGRDEAGTESSVHRALVSKFSDQLSTEVAESSKRSDHVAAIDESTAKLIEILCILFSGSAAAKAHSNVMADEVKAAEADARAARRSEKDAKTARGVAEEAKRAAEARAQAAEEELRRVEDLAKKAERDREEAETSRLEMEAAKRKAEQELAAARAEHKRYLEVAFPAALANARAEAVEEFLHSEDFEARLVSEYQEGMRDMKAGFISANPTLVDVNWSFVPEESEEPGVEGEAEEGEVTGAAPAPENLVVIDDPDQPEAPAQPEAPDQPASAEQPAIDQPTSPGLDVSISDLFPNRLD</sequence>
<evidence type="ECO:0000313" key="2">
    <source>
        <dbReference type="EMBL" id="GMN66514.1"/>
    </source>
</evidence>
<feature type="region of interest" description="Disordered" evidence="1">
    <location>
        <begin position="141"/>
        <end position="160"/>
    </location>
</feature>
<feature type="compositionally biased region" description="Acidic residues" evidence="1">
    <location>
        <begin position="1094"/>
        <end position="1109"/>
    </location>
</feature>
<dbReference type="EMBL" id="BTGU01000333">
    <property type="protein sequence ID" value="GMN66514.1"/>
    <property type="molecule type" value="Genomic_DNA"/>
</dbReference>
<proteinExistence type="predicted"/>
<dbReference type="PANTHER" id="PTHR48125:SF10">
    <property type="entry name" value="OS12G0136300 PROTEIN"/>
    <property type="match status" value="1"/>
</dbReference>
<feature type="compositionally biased region" description="Basic and acidic residues" evidence="1">
    <location>
        <begin position="819"/>
        <end position="865"/>
    </location>
</feature>
<dbReference type="Proteomes" id="UP001187192">
    <property type="component" value="Unassembled WGS sequence"/>
</dbReference>
<name>A0AA88J9U1_FICCA</name>
<dbReference type="AlphaFoldDB" id="A0AA88J9U1"/>
<evidence type="ECO:0000313" key="3">
    <source>
        <dbReference type="Proteomes" id="UP001187192"/>
    </source>
</evidence>
<feature type="compositionally biased region" description="Low complexity" evidence="1">
    <location>
        <begin position="347"/>
        <end position="358"/>
    </location>
</feature>
<comment type="caution">
    <text evidence="2">The sequence shown here is derived from an EMBL/GenBank/DDBJ whole genome shotgun (WGS) entry which is preliminary data.</text>
</comment>
<feature type="compositionally biased region" description="Low complexity" evidence="1">
    <location>
        <begin position="796"/>
        <end position="812"/>
    </location>
</feature>
<keyword evidence="3" id="KW-1185">Reference proteome</keyword>
<feature type="region of interest" description="Disordered" evidence="1">
    <location>
        <begin position="1093"/>
        <end position="1170"/>
    </location>
</feature>
<organism evidence="2 3">
    <name type="scientific">Ficus carica</name>
    <name type="common">Common fig</name>
    <dbReference type="NCBI Taxonomy" id="3494"/>
    <lineage>
        <taxon>Eukaryota</taxon>
        <taxon>Viridiplantae</taxon>
        <taxon>Streptophyta</taxon>
        <taxon>Embryophyta</taxon>
        <taxon>Tracheophyta</taxon>
        <taxon>Spermatophyta</taxon>
        <taxon>Magnoliopsida</taxon>
        <taxon>eudicotyledons</taxon>
        <taxon>Gunneridae</taxon>
        <taxon>Pentapetalae</taxon>
        <taxon>rosids</taxon>
        <taxon>fabids</taxon>
        <taxon>Rosales</taxon>
        <taxon>Moraceae</taxon>
        <taxon>Ficeae</taxon>
        <taxon>Ficus</taxon>
    </lineage>
</organism>
<gene>
    <name evidence="2" type="ORF">TIFTF001_035582</name>
</gene>
<evidence type="ECO:0000256" key="1">
    <source>
        <dbReference type="SAM" id="MobiDB-lite"/>
    </source>
</evidence>
<dbReference type="PANTHER" id="PTHR48125">
    <property type="entry name" value="LP07818P1"/>
    <property type="match status" value="1"/>
</dbReference>
<feature type="region of interest" description="Disordered" evidence="1">
    <location>
        <begin position="268"/>
        <end position="312"/>
    </location>
</feature>
<feature type="compositionally biased region" description="Basic and acidic residues" evidence="1">
    <location>
        <begin position="956"/>
        <end position="977"/>
    </location>
</feature>
<feature type="region of interest" description="Disordered" evidence="1">
    <location>
        <begin position="690"/>
        <end position="716"/>
    </location>
</feature>
<reference evidence="2" key="1">
    <citation type="submission" date="2023-07" db="EMBL/GenBank/DDBJ databases">
        <title>draft genome sequence of fig (Ficus carica).</title>
        <authorList>
            <person name="Takahashi T."/>
            <person name="Nishimura K."/>
        </authorList>
    </citation>
    <scope>NUCLEOTIDE SEQUENCE</scope>
</reference>
<feature type="compositionally biased region" description="Basic and acidic residues" evidence="1">
    <location>
        <begin position="383"/>
        <end position="396"/>
    </location>
</feature>
<accession>A0AA88J9U1</accession>
<feature type="compositionally biased region" description="Low complexity" evidence="1">
    <location>
        <begin position="1130"/>
        <end position="1148"/>
    </location>
</feature>
<feature type="region of interest" description="Disordered" evidence="1">
    <location>
        <begin position="785"/>
        <end position="885"/>
    </location>
</feature>